<dbReference type="Pfam" id="PF08929">
    <property type="entry name" value="PoNi_C"/>
    <property type="match status" value="1"/>
</dbReference>
<sequence>MKRRQQFITEGYYKSMLSICDEILAERAVSPLFGDTPEESAFRTSSERKDTLFMRLMLKYTAGEEISSLGEDLERLIEAYEDLQKDFAAYEGMPNIAPLNIEDAVFQYQEFVQVVGFCILLHENELLARFVALMDAAGFAGDDMLYEDLLKKVLPARQELNEYYHAVYESLIESIYADGASERSRLLGEYCSGWYAAFAELPNYWHDTHLRMKEDDGSYFGYWVMEAAAIAYLYGIDDSEIDHMVYPKDLVAYARSFPVRKN</sequence>
<reference evidence="3" key="1">
    <citation type="journal article" date="2021" name="Microorganisms">
        <title>The Ever-Expanding Pseudomonas Genus: Description of 43 New Species and Partition of the Pseudomonas putida Group.</title>
        <authorList>
            <person name="Girard L."/>
            <person name="Lood C."/>
            <person name="Hofte M."/>
            <person name="Vandamme P."/>
            <person name="Rokni-Zadeh H."/>
            <person name="van Noort V."/>
            <person name="Lavigne R."/>
            <person name="De Mot R."/>
        </authorList>
    </citation>
    <scope>NUCLEOTIDE SEQUENCE</scope>
    <source>
        <strain evidence="3">COW40</strain>
    </source>
</reference>
<evidence type="ECO:0000259" key="2">
    <source>
        <dbReference type="Pfam" id="PF08929"/>
    </source>
</evidence>
<evidence type="ECO:0000256" key="1">
    <source>
        <dbReference type="SAM" id="Coils"/>
    </source>
</evidence>
<proteinExistence type="predicted"/>
<gene>
    <name evidence="3" type="ORF">KSS94_14500</name>
</gene>
<feature type="coiled-coil region" evidence="1">
    <location>
        <begin position="66"/>
        <end position="93"/>
    </location>
</feature>
<keyword evidence="4" id="KW-1185">Reference proteome</keyword>
<feature type="domain" description="PoNi C-terminal" evidence="2">
    <location>
        <begin position="142"/>
        <end position="250"/>
    </location>
</feature>
<protein>
    <submittedName>
        <fullName evidence="3">DUF1911 domain-containing protein</fullName>
    </submittedName>
</protein>
<name>A0ABX8MZG9_9PSED</name>
<evidence type="ECO:0000313" key="4">
    <source>
        <dbReference type="Proteomes" id="UP001046350"/>
    </source>
</evidence>
<dbReference type="RefSeq" id="WP_217838789.1">
    <property type="nucleotide sequence ID" value="NZ_CP077076.1"/>
</dbReference>
<accession>A0ABX8MZG9</accession>
<dbReference type="EMBL" id="CP077076">
    <property type="protein sequence ID" value="QXH49165.1"/>
    <property type="molecule type" value="Genomic_DNA"/>
</dbReference>
<evidence type="ECO:0000313" key="3">
    <source>
        <dbReference type="EMBL" id="QXH49165.1"/>
    </source>
</evidence>
<dbReference type="Proteomes" id="UP001046350">
    <property type="component" value="Chromosome"/>
</dbReference>
<organism evidence="3 4">
    <name type="scientific">Pseudomonas fakonensis</name>
    <dbReference type="NCBI Taxonomy" id="2842355"/>
    <lineage>
        <taxon>Bacteria</taxon>
        <taxon>Pseudomonadati</taxon>
        <taxon>Pseudomonadota</taxon>
        <taxon>Gammaproteobacteria</taxon>
        <taxon>Pseudomonadales</taxon>
        <taxon>Pseudomonadaceae</taxon>
        <taxon>Pseudomonas</taxon>
    </lineage>
</organism>
<keyword evidence="1" id="KW-0175">Coiled coil</keyword>
<dbReference type="InterPro" id="IPR015025">
    <property type="entry name" value="PoNi_C"/>
</dbReference>